<protein>
    <submittedName>
        <fullName evidence="1">Uncharacterized protein</fullName>
    </submittedName>
</protein>
<keyword evidence="2" id="KW-1185">Reference proteome</keyword>
<organism evidence="1 2">
    <name type="scientific">Aspergillus novoparasiticus</name>
    <dbReference type="NCBI Taxonomy" id="986946"/>
    <lineage>
        <taxon>Eukaryota</taxon>
        <taxon>Fungi</taxon>
        <taxon>Dikarya</taxon>
        <taxon>Ascomycota</taxon>
        <taxon>Pezizomycotina</taxon>
        <taxon>Eurotiomycetes</taxon>
        <taxon>Eurotiomycetidae</taxon>
        <taxon>Eurotiales</taxon>
        <taxon>Aspergillaceae</taxon>
        <taxon>Aspergillus</taxon>
        <taxon>Aspergillus subgen. Circumdati</taxon>
    </lineage>
</organism>
<reference evidence="1 2" key="1">
    <citation type="submission" date="2019-04" db="EMBL/GenBank/DDBJ databases">
        <title>Fungal friends and foes A comparative genomics study of 23 Aspergillus species from section Flavi.</title>
        <authorList>
            <consortium name="DOE Joint Genome Institute"/>
            <person name="Kjaerbolling I."/>
            <person name="Vesth T.C."/>
            <person name="Frisvad J.C."/>
            <person name="Nybo J.L."/>
            <person name="Theobald S."/>
            <person name="Kildgaard S."/>
            <person name="Petersen T.I."/>
            <person name="Kuo A."/>
            <person name="Sato A."/>
            <person name="Lyhne E.K."/>
            <person name="Kogle M.E."/>
            <person name="Wiebenga A."/>
            <person name="Kun R.S."/>
            <person name="Lubbers R.J."/>
            <person name="Makela M.R."/>
            <person name="Barry K."/>
            <person name="Chovatia M."/>
            <person name="Clum A."/>
            <person name="Daum C."/>
            <person name="Haridas S."/>
            <person name="He G."/>
            <person name="LaButti K."/>
            <person name="Lipzen A."/>
            <person name="Mondo S."/>
            <person name="Pangilinan J."/>
            <person name="Riley R."/>
            <person name="Salamov A."/>
            <person name="Simmons B.A."/>
            <person name="Magnuson J.K."/>
            <person name="Henrissat B."/>
            <person name="Mortensen U.H."/>
            <person name="Larsen T.O."/>
            <person name="De vries R.P."/>
            <person name="Grigoriev I.V."/>
            <person name="Machida M."/>
            <person name="Baker S.E."/>
            <person name="Andersen M.R."/>
        </authorList>
    </citation>
    <scope>NUCLEOTIDE SEQUENCE [LARGE SCALE GENOMIC DNA]</scope>
    <source>
        <strain evidence="1 2">CBS 126849</strain>
    </source>
</reference>
<name>A0A5N6EBN4_9EURO</name>
<evidence type="ECO:0000313" key="1">
    <source>
        <dbReference type="EMBL" id="KAB8214749.1"/>
    </source>
</evidence>
<accession>A0A5N6EBN4</accession>
<sequence length="90" mass="10215">MNEGRRGEATILTTLSLFMQMLLSICKRPPLKLKIVSLGIMKHNMQWKNESLGLRGSQLALFLPPLLDTLSPRRVSQLPSTRNMIRIRTG</sequence>
<proteinExistence type="predicted"/>
<dbReference type="AlphaFoldDB" id="A0A5N6EBN4"/>
<dbReference type="Proteomes" id="UP000326799">
    <property type="component" value="Unassembled WGS sequence"/>
</dbReference>
<evidence type="ECO:0000313" key="2">
    <source>
        <dbReference type="Proteomes" id="UP000326799"/>
    </source>
</evidence>
<dbReference type="EMBL" id="ML733523">
    <property type="protein sequence ID" value="KAB8214749.1"/>
    <property type="molecule type" value="Genomic_DNA"/>
</dbReference>
<gene>
    <name evidence="1" type="ORF">BDV33DRAFT_26474</name>
</gene>